<gene>
    <name evidence="1" type="ORF">ACFQ1M_00695</name>
</gene>
<sequence>MQNTQNFYSLKFSGANCHYSLLVNDMPVFHFFDRGIMATRFPINHLILKSGEQAVKIQVYPQSEEYLSRGSRLEVMVEESSGNNYEITEIIAGHKTPSFEKKEKFYEYSFTFDAQVPYELPGWSKSEILKYPEKTFPKIVEHYRYLHAVLKNKRFDQFYELLEKKNQEFDIAYNSDSETSRKEWLQVIDQIEDSKMQLADFPEDLDVQYYANGRVVALFQKNFKPVLFFENKEEGTTYDMYLYLQKVPKEMRFEIIR</sequence>
<evidence type="ECO:0000313" key="2">
    <source>
        <dbReference type="Proteomes" id="UP001596978"/>
    </source>
</evidence>
<dbReference type="RefSeq" id="WP_386402437.1">
    <property type="nucleotide sequence ID" value="NZ_JBHTJH010000001.1"/>
</dbReference>
<proteinExistence type="predicted"/>
<comment type="caution">
    <text evidence="1">The sequence shown here is derived from an EMBL/GenBank/DDBJ whole genome shotgun (WGS) entry which is preliminary data.</text>
</comment>
<dbReference type="Proteomes" id="UP001596978">
    <property type="component" value="Unassembled WGS sequence"/>
</dbReference>
<accession>A0ABW3CUL0</accession>
<organism evidence="1 2">
    <name type="scientific">Sungkyunkwania multivorans</name>
    <dbReference type="NCBI Taxonomy" id="1173618"/>
    <lineage>
        <taxon>Bacteria</taxon>
        <taxon>Pseudomonadati</taxon>
        <taxon>Bacteroidota</taxon>
        <taxon>Flavobacteriia</taxon>
        <taxon>Flavobacteriales</taxon>
        <taxon>Flavobacteriaceae</taxon>
        <taxon>Sungkyunkwania</taxon>
    </lineage>
</organism>
<reference evidence="2" key="1">
    <citation type="journal article" date="2019" name="Int. J. Syst. Evol. Microbiol.">
        <title>The Global Catalogue of Microorganisms (GCM) 10K type strain sequencing project: providing services to taxonomists for standard genome sequencing and annotation.</title>
        <authorList>
            <consortium name="The Broad Institute Genomics Platform"/>
            <consortium name="The Broad Institute Genome Sequencing Center for Infectious Disease"/>
            <person name="Wu L."/>
            <person name="Ma J."/>
        </authorList>
    </citation>
    <scope>NUCLEOTIDE SEQUENCE [LARGE SCALE GENOMIC DNA]</scope>
    <source>
        <strain evidence="2">CCUG 62952</strain>
    </source>
</reference>
<name>A0ABW3CUL0_9FLAO</name>
<evidence type="ECO:0000313" key="1">
    <source>
        <dbReference type="EMBL" id="MFD0860707.1"/>
    </source>
</evidence>
<keyword evidence="2" id="KW-1185">Reference proteome</keyword>
<protein>
    <submittedName>
        <fullName evidence="1">Uncharacterized protein</fullName>
    </submittedName>
</protein>
<dbReference type="EMBL" id="JBHTJH010000001">
    <property type="protein sequence ID" value="MFD0860707.1"/>
    <property type="molecule type" value="Genomic_DNA"/>
</dbReference>